<keyword evidence="1" id="KW-0472">Membrane</keyword>
<proteinExistence type="predicted"/>
<keyword evidence="1" id="KW-0812">Transmembrane</keyword>
<protein>
    <submittedName>
        <fullName evidence="2">Uncharacterized protein</fullName>
    </submittedName>
</protein>
<comment type="caution">
    <text evidence="2">The sequence shown here is derived from an EMBL/GenBank/DDBJ whole genome shotgun (WGS) entry which is preliminary data.</text>
</comment>
<reference evidence="2" key="2">
    <citation type="submission" date="2022-01" db="EMBL/GenBank/DDBJ databases">
        <authorList>
            <person name="Yamashiro T."/>
            <person name="Shiraishi A."/>
            <person name="Satake H."/>
            <person name="Nakayama K."/>
        </authorList>
    </citation>
    <scope>NUCLEOTIDE SEQUENCE</scope>
</reference>
<gene>
    <name evidence="2" type="ORF">Tco_0822732</name>
</gene>
<reference evidence="2" key="1">
    <citation type="journal article" date="2022" name="Int. J. Mol. Sci.">
        <title>Draft Genome of Tanacetum Coccineum: Genomic Comparison of Closely Related Tanacetum-Family Plants.</title>
        <authorList>
            <person name="Yamashiro T."/>
            <person name="Shiraishi A."/>
            <person name="Nakayama K."/>
            <person name="Satake H."/>
        </authorList>
    </citation>
    <scope>NUCLEOTIDE SEQUENCE</scope>
</reference>
<evidence type="ECO:0000313" key="3">
    <source>
        <dbReference type="Proteomes" id="UP001151760"/>
    </source>
</evidence>
<accession>A0ABQ5AK71</accession>
<evidence type="ECO:0000256" key="1">
    <source>
        <dbReference type="SAM" id="Phobius"/>
    </source>
</evidence>
<dbReference type="Proteomes" id="UP001151760">
    <property type="component" value="Unassembled WGS sequence"/>
</dbReference>
<organism evidence="2 3">
    <name type="scientific">Tanacetum coccineum</name>
    <dbReference type="NCBI Taxonomy" id="301880"/>
    <lineage>
        <taxon>Eukaryota</taxon>
        <taxon>Viridiplantae</taxon>
        <taxon>Streptophyta</taxon>
        <taxon>Embryophyta</taxon>
        <taxon>Tracheophyta</taxon>
        <taxon>Spermatophyta</taxon>
        <taxon>Magnoliopsida</taxon>
        <taxon>eudicotyledons</taxon>
        <taxon>Gunneridae</taxon>
        <taxon>Pentapetalae</taxon>
        <taxon>asterids</taxon>
        <taxon>campanulids</taxon>
        <taxon>Asterales</taxon>
        <taxon>Asteraceae</taxon>
        <taxon>Asteroideae</taxon>
        <taxon>Anthemideae</taxon>
        <taxon>Anthemidinae</taxon>
        <taxon>Tanacetum</taxon>
    </lineage>
</organism>
<name>A0ABQ5AK71_9ASTR</name>
<sequence>MKKMIRTESLQALEKETRLSHLLYFGMCNAYIVLGQIGPLREQQLRAIWKLELGSKFGVIDYVNSRTCGDKTVSQNIGAIVELKLLSMEYAKEKVPLINQGSLRLW</sequence>
<evidence type="ECO:0000313" key="2">
    <source>
        <dbReference type="EMBL" id="GJT01563.1"/>
    </source>
</evidence>
<keyword evidence="3" id="KW-1185">Reference proteome</keyword>
<keyword evidence="1" id="KW-1133">Transmembrane helix</keyword>
<dbReference type="EMBL" id="BQNB010012280">
    <property type="protein sequence ID" value="GJT01563.1"/>
    <property type="molecule type" value="Genomic_DNA"/>
</dbReference>
<feature type="transmembrane region" description="Helical" evidence="1">
    <location>
        <begin position="21"/>
        <end position="38"/>
    </location>
</feature>